<dbReference type="EMBL" id="FNSN01000003">
    <property type="protein sequence ID" value="SEC54531.1"/>
    <property type="molecule type" value="Genomic_DNA"/>
</dbReference>
<accession>A0A1H4WBK0</accession>
<protein>
    <submittedName>
        <fullName evidence="2">Uncharacterized protein</fullName>
    </submittedName>
</protein>
<gene>
    <name evidence="1" type="ORF">SAMN04489745_3141</name>
    <name evidence="2" type="ORF">SAMN04489745_3482</name>
</gene>
<dbReference type="STRING" id="156980.SAMN04489745_3141"/>
<evidence type="ECO:0000313" key="3">
    <source>
        <dbReference type="Proteomes" id="UP000182652"/>
    </source>
</evidence>
<proteinExistence type="predicted"/>
<dbReference type="Proteomes" id="UP000182652">
    <property type="component" value="Unassembled WGS sequence"/>
</dbReference>
<evidence type="ECO:0000313" key="2">
    <source>
        <dbReference type="EMBL" id="SEC90762.1"/>
    </source>
</evidence>
<evidence type="ECO:0000313" key="1">
    <source>
        <dbReference type="EMBL" id="SEC54531.1"/>
    </source>
</evidence>
<name>A0A1H4WBK0_9MICC</name>
<dbReference type="RefSeq" id="WP_066217431.1">
    <property type="nucleotide sequence ID" value="NZ_FNSN01000003.1"/>
</dbReference>
<dbReference type="AlphaFoldDB" id="A0A1H4WBK0"/>
<sequence>MANDIRKLSIHEVTKLPDLVTVDHTKGAVPLLIDGQPFPWYLSADEGIHVSLYEPRSGIQQVTITLLAERVRVIPE</sequence>
<keyword evidence="3" id="KW-1185">Reference proteome</keyword>
<organism evidence="2 3">
    <name type="scientific">Arthrobacter woluwensis</name>
    <dbReference type="NCBI Taxonomy" id="156980"/>
    <lineage>
        <taxon>Bacteria</taxon>
        <taxon>Bacillati</taxon>
        <taxon>Actinomycetota</taxon>
        <taxon>Actinomycetes</taxon>
        <taxon>Micrococcales</taxon>
        <taxon>Micrococcaceae</taxon>
        <taxon>Arthrobacter</taxon>
    </lineage>
</organism>
<reference evidence="2 3" key="1">
    <citation type="submission" date="2016-10" db="EMBL/GenBank/DDBJ databases">
        <authorList>
            <person name="de Groot N.N."/>
        </authorList>
    </citation>
    <scope>NUCLEOTIDE SEQUENCE [LARGE SCALE GENOMIC DNA]</scope>
    <source>
        <strain evidence="2 3">DSM 10495</strain>
    </source>
</reference>
<dbReference type="EMBL" id="FNSN01000004">
    <property type="protein sequence ID" value="SEC90762.1"/>
    <property type="molecule type" value="Genomic_DNA"/>
</dbReference>